<dbReference type="GO" id="GO:0030313">
    <property type="term" value="C:cell envelope"/>
    <property type="evidence" value="ECO:0007669"/>
    <property type="project" value="UniProtKB-SubCell"/>
</dbReference>
<dbReference type="AlphaFoldDB" id="A0A249LE39"/>
<name>A0A249LE39_9ACTN</name>
<accession>A0A249LE39</accession>
<evidence type="ECO:0000256" key="6">
    <source>
        <dbReference type="SAM" id="SignalP"/>
    </source>
</evidence>
<dbReference type="Proteomes" id="UP000217221">
    <property type="component" value="Chromosome"/>
</dbReference>
<evidence type="ECO:0000256" key="1">
    <source>
        <dbReference type="ARBA" id="ARBA00004196"/>
    </source>
</evidence>
<dbReference type="PROSITE" id="PS51257">
    <property type="entry name" value="PROKAR_LIPOPROTEIN"/>
    <property type="match status" value="1"/>
</dbReference>
<comment type="subcellular location">
    <subcellularLocation>
        <location evidence="1">Cell envelope</location>
    </subcellularLocation>
</comment>
<evidence type="ECO:0000313" key="9">
    <source>
        <dbReference type="Proteomes" id="UP000217221"/>
    </source>
</evidence>
<protein>
    <submittedName>
        <fullName evidence="8">Thiol-disulfide isomerase</fullName>
    </submittedName>
</protein>
<dbReference type="RefSeq" id="WP_095697448.1">
    <property type="nucleotide sequence ID" value="NZ_CP016782.1"/>
</dbReference>
<dbReference type="PANTHER" id="PTHR42852">
    <property type="entry name" value="THIOL:DISULFIDE INTERCHANGE PROTEIN DSBE"/>
    <property type="match status" value="1"/>
</dbReference>
<dbReference type="Pfam" id="PF00578">
    <property type="entry name" value="AhpC-TSA"/>
    <property type="match status" value="1"/>
</dbReference>
<dbReference type="SUPFAM" id="SSF52833">
    <property type="entry name" value="Thioredoxin-like"/>
    <property type="match status" value="1"/>
</dbReference>
<gene>
    <name evidence="8" type="ORF">PHILAsVB114_00390</name>
</gene>
<feature type="chain" id="PRO_5013304109" evidence="6">
    <location>
        <begin position="24"/>
        <end position="176"/>
    </location>
</feature>
<evidence type="ECO:0000313" key="8">
    <source>
        <dbReference type="EMBL" id="ASY27155.1"/>
    </source>
</evidence>
<dbReference type="GO" id="GO:0016491">
    <property type="term" value="F:oxidoreductase activity"/>
    <property type="evidence" value="ECO:0007669"/>
    <property type="project" value="InterPro"/>
</dbReference>
<keyword evidence="3" id="KW-0812">Transmembrane</keyword>
<keyword evidence="8" id="KW-0413">Isomerase</keyword>
<dbReference type="GO" id="GO:0017004">
    <property type="term" value="P:cytochrome complex assembly"/>
    <property type="evidence" value="ECO:0007669"/>
    <property type="project" value="UniProtKB-KW"/>
</dbReference>
<reference evidence="8 9" key="1">
    <citation type="submission" date="2016-07" db="EMBL/GenBank/DDBJ databases">
        <title>High microdiversification within the ubiquitous acI lineage of Actinobacteria.</title>
        <authorList>
            <person name="Neuenschwander S.M."/>
            <person name="Salcher M."/>
            <person name="Ghai R."/>
            <person name="Pernthaler J."/>
        </authorList>
    </citation>
    <scope>NUCLEOTIDE SEQUENCE [LARGE SCALE GENOMIC DNA]</scope>
    <source>
        <strain evidence="8">MMS-VB-114</strain>
    </source>
</reference>
<dbReference type="InterPro" id="IPR013766">
    <property type="entry name" value="Thioredoxin_domain"/>
</dbReference>
<keyword evidence="2" id="KW-0201">Cytochrome c-type biogenesis</keyword>
<evidence type="ECO:0000256" key="3">
    <source>
        <dbReference type="ARBA" id="ARBA00022968"/>
    </source>
</evidence>
<sequence>MKRLSVLLVALLFVSGCTTTPSAISKGELVDCASPSVDSNVSGTELECLDGSAGITLEALRGPAVVNVWGSWCGPCKDEIPYFVDFYGKAKGKLVLLGIDVEEAQIGDGRHFVETRGITWPNLYDPDGRTASALGMGVPITYFVDAKGVTVYKRIGVITSTQELEELTEKYLGISI</sequence>
<keyword evidence="3" id="KW-0735">Signal-anchor</keyword>
<dbReference type="InterPro" id="IPR036249">
    <property type="entry name" value="Thioredoxin-like_sf"/>
</dbReference>
<organism evidence="8 9">
    <name type="scientific">Candidatus Planktophila limnetica</name>
    <dbReference type="NCBI Taxonomy" id="573600"/>
    <lineage>
        <taxon>Bacteria</taxon>
        <taxon>Bacillati</taxon>
        <taxon>Actinomycetota</taxon>
        <taxon>Actinomycetes</taxon>
        <taxon>Candidatus Nanopelagicales</taxon>
        <taxon>Candidatus Nanopelagicaceae</taxon>
        <taxon>Candidatus Planktophila</taxon>
    </lineage>
</organism>
<dbReference type="PANTHER" id="PTHR42852:SF6">
    <property type="entry name" value="THIOL:DISULFIDE INTERCHANGE PROTEIN DSBE"/>
    <property type="match status" value="1"/>
</dbReference>
<dbReference type="CDD" id="cd02966">
    <property type="entry name" value="TlpA_like_family"/>
    <property type="match status" value="1"/>
</dbReference>
<dbReference type="InterPro" id="IPR017937">
    <property type="entry name" value="Thioredoxin_CS"/>
</dbReference>
<keyword evidence="9" id="KW-1185">Reference proteome</keyword>
<dbReference type="InterPro" id="IPR000866">
    <property type="entry name" value="AhpC/TSA"/>
</dbReference>
<dbReference type="OrthoDB" id="9796554at2"/>
<dbReference type="InterPro" id="IPR050553">
    <property type="entry name" value="Thioredoxin_ResA/DsbE_sf"/>
</dbReference>
<evidence type="ECO:0000256" key="5">
    <source>
        <dbReference type="ARBA" id="ARBA00023284"/>
    </source>
</evidence>
<feature type="signal peptide" evidence="6">
    <location>
        <begin position="1"/>
        <end position="23"/>
    </location>
</feature>
<dbReference type="GO" id="GO:0016853">
    <property type="term" value="F:isomerase activity"/>
    <property type="evidence" value="ECO:0007669"/>
    <property type="project" value="UniProtKB-KW"/>
</dbReference>
<keyword evidence="4" id="KW-1015">Disulfide bond</keyword>
<dbReference type="GO" id="GO:0016209">
    <property type="term" value="F:antioxidant activity"/>
    <property type="evidence" value="ECO:0007669"/>
    <property type="project" value="InterPro"/>
</dbReference>
<evidence type="ECO:0000259" key="7">
    <source>
        <dbReference type="PROSITE" id="PS51352"/>
    </source>
</evidence>
<evidence type="ECO:0000256" key="2">
    <source>
        <dbReference type="ARBA" id="ARBA00022748"/>
    </source>
</evidence>
<proteinExistence type="predicted"/>
<dbReference type="Gene3D" id="3.40.30.10">
    <property type="entry name" value="Glutaredoxin"/>
    <property type="match status" value="1"/>
</dbReference>
<keyword evidence="5" id="KW-0676">Redox-active center</keyword>
<dbReference type="EMBL" id="CP016782">
    <property type="protein sequence ID" value="ASY27155.1"/>
    <property type="molecule type" value="Genomic_DNA"/>
</dbReference>
<dbReference type="PROSITE" id="PS00194">
    <property type="entry name" value="THIOREDOXIN_1"/>
    <property type="match status" value="1"/>
</dbReference>
<dbReference type="PROSITE" id="PS51352">
    <property type="entry name" value="THIOREDOXIN_2"/>
    <property type="match status" value="1"/>
</dbReference>
<feature type="domain" description="Thioredoxin" evidence="7">
    <location>
        <begin position="35"/>
        <end position="173"/>
    </location>
</feature>
<dbReference type="KEGG" id="plim:PHILAsVB114_00390"/>
<keyword evidence="6" id="KW-0732">Signal</keyword>
<evidence type="ECO:0000256" key="4">
    <source>
        <dbReference type="ARBA" id="ARBA00023157"/>
    </source>
</evidence>